<dbReference type="Gene3D" id="3.30.160.390">
    <property type="entry name" value="Integrase, DNA-binding domain"/>
    <property type="match status" value="1"/>
</dbReference>
<protein>
    <recommendedName>
        <fullName evidence="3">Integrase DNA-binding domain-containing protein</fullName>
    </recommendedName>
</protein>
<evidence type="ECO:0008006" key="3">
    <source>
        <dbReference type="Google" id="ProtNLM"/>
    </source>
</evidence>
<proteinExistence type="predicted"/>
<dbReference type="RefSeq" id="WP_260676289.1">
    <property type="nucleotide sequence ID" value="NZ_CXOI01000060.1"/>
</dbReference>
<dbReference type="AlphaFoldDB" id="A0A0K3A2B9"/>
<gene>
    <name evidence="1" type="ORF">XTALMG727_3426</name>
</gene>
<dbReference type="EMBL" id="CXOI01000060">
    <property type="protein sequence ID" value="CTP91437.1"/>
    <property type="molecule type" value="Genomic_DNA"/>
</dbReference>
<reference evidence="2" key="1">
    <citation type="submission" date="2015-07" db="EMBL/GenBank/DDBJ databases">
        <authorList>
            <person name="Wibberg D."/>
        </authorList>
    </citation>
    <scope>NUCLEOTIDE SEQUENCE [LARGE SCALE GENOMIC DNA]</scope>
</reference>
<evidence type="ECO:0000313" key="1">
    <source>
        <dbReference type="EMBL" id="CTP91437.1"/>
    </source>
</evidence>
<dbReference type="Proteomes" id="UP000046187">
    <property type="component" value="Unassembled WGS sequence"/>
</dbReference>
<keyword evidence="2" id="KW-1185">Reference proteome</keyword>
<evidence type="ECO:0000313" key="2">
    <source>
        <dbReference type="Proteomes" id="UP000046187"/>
    </source>
</evidence>
<accession>A0A0K3A2B9</accession>
<name>A0A0K3A2B9_9XANT</name>
<dbReference type="InterPro" id="IPR038488">
    <property type="entry name" value="Integrase_DNA-bd_sf"/>
</dbReference>
<organism evidence="1 2">
    <name type="scientific">Xanthomonas graminis pv. arrhenatheri LMG 727</name>
    <dbReference type="NCBI Taxonomy" id="1195923"/>
    <lineage>
        <taxon>Bacteria</taxon>
        <taxon>Pseudomonadati</taxon>
        <taxon>Pseudomonadota</taxon>
        <taxon>Gammaproteobacteria</taxon>
        <taxon>Lysobacterales</taxon>
        <taxon>Lysobacteraceae</taxon>
        <taxon>Xanthomonas</taxon>
        <taxon>Xanthomonas translucens group</taxon>
        <taxon>Xanthomonas graminis</taxon>
    </lineage>
</organism>
<sequence length="43" mass="4762">MKLSKRLTSAITESAKPKAAPYRIWDTAVPQLHLRVQPSGVKS</sequence>